<feature type="domain" description="RSE1/DDB1/CPSF1 first beta-propeller" evidence="8">
    <location>
        <begin position="77"/>
        <end position="473"/>
    </location>
</feature>
<evidence type="ECO:0000259" key="9">
    <source>
        <dbReference type="Pfam" id="PF23726"/>
    </source>
</evidence>
<dbReference type="Pfam" id="PF10433">
    <property type="entry name" value="Beta-prop_RSE1_1st"/>
    <property type="match status" value="1"/>
</dbReference>
<evidence type="ECO:0000256" key="5">
    <source>
        <dbReference type="ARBA" id="ARBA00023242"/>
    </source>
</evidence>
<dbReference type="InterPro" id="IPR015943">
    <property type="entry name" value="WD40/YVTN_repeat-like_dom_sf"/>
</dbReference>
<dbReference type="Pfam" id="PF03178">
    <property type="entry name" value="CPSF_A"/>
    <property type="match status" value="1"/>
</dbReference>
<dbReference type="SUPFAM" id="SSF50978">
    <property type="entry name" value="WD40 repeat-like"/>
    <property type="match status" value="1"/>
</dbReference>
<sequence>MHVFCQIYHLRRHQVKKNENLFDAIIYVTCTTRLGCSTQPHSLFPAPAAAAPFLGNTSIGTSEAMFLYNLTVSPTSAINQAIHGNFSGTKQQEIIVARNSRLELLRPDPNTGKTHTILTHEVFGLIRRIAPFRLTGGSKDYVVVGSDSGRIVILEYNPAKNVFDKVHQETYGKTGSRRIVPGQYLATDPKGRAVMIGALEKQRLVYILNRDSAARLTISSPLEAHKSHALIHDIVGLDVGFENPVFACLEVDYSEADQDPTGEAAKSAEKLLTYYELDLGLNHVVRKWSEPVHPRSNMLIPVPGGNDGPSGVLVCSENFITYKHQDMPEQRIPIPRRAQPLEDSSRGVIISTFALHKMKVNKQTQFFFLLQTEEGDIFKVTMEHAEGEVHGMTIKYFDTVPVASSLCILKSGFLFSASEAGNHHLYSFESLGDDPDDPEITSADFMEAEQAQDEIPLVYYTPRPLKNLLLVDELESMAPLMDAKVYNLADEESPRIYGLSGRGARSSMRILNQGLEAAELAVSELPGNPSAVWTTKLRQSNEYHAYIVVSFANATLVLSIGETVEEVTDTGLLTTAPTLAVQQLGEDAIIQVHPQGIRHIRADKRVNEWRTPGGQVITNAATNNRQVAIALSGGEIVYFELDNMEQLNEHQERKQMASNITCLSIGDVPEGRQRSRHLAVGCDDQTVRILSLDPDSCLESISMQAVQGVPSSLCIIELLDKGTERGHGTQYLNIGLSNGILMRTILDTITGQLSDTRTRFLGARSVQLFRITVQGRPAVLALSTKPWITYTFQNRLHLTPLSYDMLESGSDFVSEQCPEGVVAVAGNTLRIFTVEKLGEIFNQVAIPLKYTPRKFVLHPATKSFVVIETDHATYSPEQIKKGLAEKEKEGIEYDSSIMDLDPAQFGHIRNVAGKWASCIRLLDPFSGETLQLIELEDNEAAFSVAMVQFRTNVHTTQAGEQFVVVGTAKDVQLAPRSCSAGYLHVYKFGQNEEGRPQLELVHKTEVEDVPTALLGFQGRVLAGVGKALRLYDVGRKKLLRKSETRSIPNVVVSLHTQGDRIIMTDVQESMHYAVYIHTDNRILVFADDTTPRWTTASTMVDYDTVAGGDKFGNFFVNRLPTNISHDVDEDTTGSRIMHEKGYLQGAPNKVDNVCQYFLGDIITSLHRTTLLSGGREVLLVTTLLGSINIFVPFVSREDVEFFQMLEMHMRSEAPPLAGRDHLSYRSFYIPVKSVVDGDICEQYNSLPSDKKRMIAEELDRTVSEVQKKIEDMRVRSGF</sequence>
<keyword evidence="5" id="KW-0539">Nucleus</keyword>
<dbReference type="Proteomes" id="UP000027586">
    <property type="component" value="Unassembled WGS sequence"/>
</dbReference>
<dbReference type="OrthoDB" id="436637at2759"/>
<dbReference type="AlphaFoldDB" id="A0A068S8S5"/>
<dbReference type="Gene3D" id="2.130.10.10">
    <property type="entry name" value="YVTN repeat-like/Quinoprotein amine dehydrogenase"/>
    <property type="match status" value="3"/>
</dbReference>
<dbReference type="FunFam" id="1.10.150.910:FF:000002">
    <property type="entry name" value="Splicing factor 3B subunit 3"/>
    <property type="match status" value="1"/>
</dbReference>
<name>A0A068S8S5_9FUNG</name>
<organism evidence="10 11">
    <name type="scientific">Lichtheimia corymbifera JMRC:FSU:9682</name>
    <dbReference type="NCBI Taxonomy" id="1263082"/>
    <lineage>
        <taxon>Eukaryota</taxon>
        <taxon>Fungi</taxon>
        <taxon>Fungi incertae sedis</taxon>
        <taxon>Mucoromycota</taxon>
        <taxon>Mucoromycotina</taxon>
        <taxon>Mucoromycetes</taxon>
        <taxon>Mucorales</taxon>
        <taxon>Lichtheimiaceae</taxon>
        <taxon>Lichtheimia</taxon>
    </lineage>
</organism>
<evidence type="ECO:0000313" key="10">
    <source>
        <dbReference type="EMBL" id="CDH58773.1"/>
    </source>
</evidence>
<feature type="domain" description="RSE1/DDB1/CPSF1 C-terminal" evidence="7">
    <location>
        <begin position="916"/>
        <end position="1244"/>
    </location>
</feature>
<dbReference type="VEuPathDB" id="FungiDB:LCOR_09622.1"/>
<proteinExistence type="inferred from homology"/>
<dbReference type="InterPro" id="IPR036322">
    <property type="entry name" value="WD40_repeat_dom_sf"/>
</dbReference>
<accession>A0A068S8S5</accession>
<keyword evidence="3" id="KW-0747">Spliceosome</keyword>
<dbReference type="PANTHER" id="PTHR10644">
    <property type="entry name" value="DNA REPAIR/RNA PROCESSING CPSF FAMILY"/>
    <property type="match status" value="1"/>
</dbReference>
<comment type="subcellular location">
    <subcellularLocation>
        <location evidence="1">Nucleus</location>
    </subcellularLocation>
</comment>
<evidence type="ECO:0000256" key="6">
    <source>
        <dbReference type="ARBA" id="ARBA00038266"/>
    </source>
</evidence>
<comment type="caution">
    <text evidence="10">The sequence shown here is derived from an EMBL/GenBank/DDBJ whole genome shotgun (WGS) entry which is preliminary data.</text>
</comment>
<dbReference type="InterPro" id="IPR018846">
    <property type="entry name" value="Beta-prop_RSE1/DDB1/CPSF1_1st"/>
</dbReference>
<dbReference type="InterPro" id="IPR050358">
    <property type="entry name" value="RSE1/DDB1/CFT1"/>
</dbReference>
<dbReference type="InterPro" id="IPR004871">
    <property type="entry name" value="RSE1/DDB1/CPSF1_C"/>
</dbReference>
<gene>
    <name evidence="10" type="ORF">LCOR_09622.1</name>
</gene>
<evidence type="ECO:0000256" key="4">
    <source>
        <dbReference type="ARBA" id="ARBA00023187"/>
    </source>
</evidence>
<dbReference type="EMBL" id="CBTN010000060">
    <property type="protein sequence ID" value="CDH58773.1"/>
    <property type="molecule type" value="Genomic_DNA"/>
</dbReference>
<comment type="similarity">
    <text evidence="6">Belongs to the RSE1 family.</text>
</comment>
<keyword evidence="2" id="KW-0507">mRNA processing</keyword>
<dbReference type="STRING" id="1263082.A0A068S8S5"/>
<keyword evidence="11" id="KW-1185">Reference proteome</keyword>
<protein>
    <submittedName>
        <fullName evidence="10">Pre-mrna-splicing factor rse1</fullName>
    </submittedName>
</protein>
<dbReference type="GO" id="GO:0008380">
    <property type="term" value="P:RNA splicing"/>
    <property type="evidence" value="ECO:0007669"/>
    <property type="project" value="UniProtKB-KW"/>
</dbReference>
<dbReference type="GO" id="GO:0005681">
    <property type="term" value="C:spliceosomal complex"/>
    <property type="evidence" value="ECO:0007669"/>
    <property type="project" value="UniProtKB-KW"/>
</dbReference>
<evidence type="ECO:0000259" key="8">
    <source>
        <dbReference type="Pfam" id="PF10433"/>
    </source>
</evidence>
<dbReference type="GO" id="GO:0006397">
    <property type="term" value="P:mRNA processing"/>
    <property type="evidence" value="ECO:0007669"/>
    <property type="project" value="UniProtKB-KW"/>
</dbReference>
<reference evidence="10" key="1">
    <citation type="submission" date="2013-08" db="EMBL/GenBank/DDBJ databases">
        <title>Gene expansion shapes genome architecture in the human pathogen Lichtheimia corymbifera: an evolutionary genomics analysis in the ancient terrestrial Mucorales (Mucoromycotina).</title>
        <authorList>
            <person name="Schwartze V.U."/>
            <person name="Winter S."/>
            <person name="Shelest E."/>
            <person name="Marcet-Houben M."/>
            <person name="Horn F."/>
            <person name="Wehner S."/>
            <person name="Hoffmann K."/>
            <person name="Riege K."/>
            <person name="Sammeth M."/>
            <person name="Nowrousian M."/>
            <person name="Valiante V."/>
            <person name="Linde J."/>
            <person name="Jacobsen I.D."/>
            <person name="Marz M."/>
            <person name="Brakhage A.A."/>
            <person name="Gabaldon T."/>
            <person name="Bocker S."/>
            <person name="Voigt K."/>
        </authorList>
    </citation>
    <scope>NUCLEOTIDE SEQUENCE [LARGE SCALE GENOMIC DNA]</scope>
    <source>
        <strain evidence="10">FSU 9682</strain>
    </source>
</reference>
<dbReference type="GO" id="GO:0003676">
    <property type="term" value="F:nucleic acid binding"/>
    <property type="evidence" value="ECO:0007669"/>
    <property type="project" value="InterPro"/>
</dbReference>
<keyword evidence="4" id="KW-0508">mRNA splicing</keyword>
<evidence type="ECO:0000313" key="11">
    <source>
        <dbReference type="Proteomes" id="UP000027586"/>
    </source>
</evidence>
<feature type="domain" description="RSE1/DDB1/CPSF1 second beta-propeller" evidence="9">
    <location>
        <begin position="519"/>
        <end position="834"/>
    </location>
</feature>
<evidence type="ECO:0000256" key="1">
    <source>
        <dbReference type="ARBA" id="ARBA00004123"/>
    </source>
</evidence>
<evidence type="ECO:0000259" key="7">
    <source>
        <dbReference type="Pfam" id="PF03178"/>
    </source>
</evidence>
<evidence type="ECO:0000256" key="2">
    <source>
        <dbReference type="ARBA" id="ARBA00022664"/>
    </source>
</evidence>
<dbReference type="InterPro" id="IPR058543">
    <property type="entry name" value="Beta-prop_RSE1/DDB1/CPSF1_2nd"/>
</dbReference>
<dbReference type="FunFam" id="2.130.10.10:FF:001143">
    <property type="entry name" value="Pre-mRNA-splicing factor rse-1, putative"/>
    <property type="match status" value="1"/>
</dbReference>
<dbReference type="Pfam" id="PF23726">
    <property type="entry name" value="Beta-prop_RSE1_2nd"/>
    <property type="match status" value="1"/>
</dbReference>
<dbReference type="Gene3D" id="1.10.150.910">
    <property type="match status" value="1"/>
</dbReference>
<dbReference type="FunFam" id="2.130.10.10:FF:000031">
    <property type="entry name" value="Splicing factor 3b subunit 3"/>
    <property type="match status" value="1"/>
</dbReference>
<evidence type="ECO:0000256" key="3">
    <source>
        <dbReference type="ARBA" id="ARBA00022728"/>
    </source>
</evidence>